<dbReference type="RefSeq" id="WP_130991298.1">
    <property type="nucleotide sequence ID" value="NZ_SISK01000007.1"/>
</dbReference>
<dbReference type="SUPFAM" id="SSF75169">
    <property type="entry name" value="DsrEFH-like"/>
    <property type="match status" value="1"/>
</dbReference>
<name>A0A4Q9G5D4_9RHOB</name>
<dbReference type="AlphaFoldDB" id="A0A4Q9G5D4"/>
<sequence length="163" mass="17478">MRHFVTRIVLSAIVIGGTPVLGLAQETATAAPAAASDQAIAMQKTVYHVNYKGGDDGAGYKPALNNIRNQLDAVGTENADIRVVLHGDGINLLQIARNDQTLQGLIAGLKSEGVRFLVCNNTLTGRDINAETDLFDVWPEDIVPAGVVEIVRLQQEGFAYLRP</sequence>
<comment type="caution">
    <text evidence="2">The sequence shown here is derived from an EMBL/GenBank/DDBJ whole genome shotgun (WGS) entry which is preliminary data.</text>
</comment>
<keyword evidence="3" id="KW-1185">Reference proteome</keyword>
<dbReference type="Proteomes" id="UP000293520">
    <property type="component" value="Unassembled WGS sequence"/>
</dbReference>
<organism evidence="2 3">
    <name type="scientific">Paracoccus subflavus</name>
    <dbReference type="NCBI Taxonomy" id="2528244"/>
    <lineage>
        <taxon>Bacteria</taxon>
        <taxon>Pseudomonadati</taxon>
        <taxon>Pseudomonadota</taxon>
        <taxon>Alphaproteobacteria</taxon>
        <taxon>Rhodobacterales</taxon>
        <taxon>Paracoccaceae</taxon>
        <taxon>Paracoccus</taxon>
    </lineage>
</organism>
<reference evidence="2 3" key="1">
    <citation type="submission" date="2019-02" db="EMBL/GenBank/DDBJ databases">
        <title>Paracoccus subflavus sp. nov., isolated from marine sediment of the Pacific Ocean.</title>
        <authorList>
            <person name="Zhang G."/>
        </authorList>
    </citation>
    <scope>NUCLEOTIDE SEQUENCE [LARGE SCALE GENOMIC DNA]</scope>
    <source>
        <strain evidence="2 3">GY0581</strain>
    </source>
</reference>
<accession>A0A4Q9G5D4</accession>
<dbReference type="EMBL" id="SISK01000007">
    <property type="protein sequence ID" value="TBN39464.1"/>
    <property type="molecule type" value="Genomic_DNA"/>
</dbReference>
<keyword evidence="1" id="KW-0732">Signal</keyword>
<feature type="signal peptide" evidence="1">
    <location>
        <begin position="1"/>
        <end position="24"/>
    </location>
</feature>
<dbReference type="InterPro" id="IPR003787">
    <property type="entry name" value="Sulphur_relay_DsrE/F-like"/>
</dbReference>
<evidence type="ECO:0000313" key="3">
    <source>
        <dbReference type="Proteomes" id="UP000293520"/>
    </source>
</evidence>
<protein>
    <submittedName>
        <fullName evidence="2">Uncharacterized protein</fullName>
    </submittedName>
</protein>
<dbReference type="InterPro" id="IPR027396">
    <property type="entry name" value="DsrEFH-like"/>
</dbReference>
<evidence type="ECO:0000313" key="2">
    <source>
        <dbReference type="EMBL" id="TBN39464.1"/>
    </source>
</evidence>
<dbReference type="Gene3D" id="3.40.1260.10">
    <property type="entry name" value="DsrEFH-like"/>
    <property type="match status" value="1"/>
</dbReference>
<dbReference type="Pfam" id="PF02635">
    <property type="entry name" value="DsrE"/>
    <property type="match status" value="1"/>
</dbReference>
<proteinExistence type="predicted"/>
<dbReference type="PANTHER" id="PTHR37691">
    <property type="entry name" value="BLR3518 PROTEIN"/>
    <property type="match status" value="1"/>
</dbReference>
<feature type="chain" id="PRO_5020885148" evidence="1">
    <location>
        <begin position="25"/>
        <end position="163"/>
    </location>
</feature>
<evidence type="ECO:0000256" key="1">
    <source>
        <dbReference type="SAM" id="SignalP"/>
    </source>
</evidence>
<dbReference type="PANTHER" id="PTHR37691:SF1">
    <property type="entry name" value="BLR3518 PROTEIN"/>
    <property type="match status" value="1"/>
</dbReference>
<gene>
    <name evidence="2" type="ORF">EYE42_10585</name>
</gene>
<dbReference type="OrthoDB" id="14053at2"/>